<dbReference type="PANTHER" id="PTHR12110">
    <property type="entry name" value="HYDROXYPYRUVATE ISOMERASE"/>
    <property type="match status" value="1"/>
</dbReference>
<accession>A0A2T0WU76</accession>
<keyword evidence="2" id="KW-0413">Isomerase</keyword>
<name>A0A2T0WU76_9RHOB</name>
<dbReference type="Pfam" id="PF01261">
    <property type="entry name" value="AP_endonuc_2"/>
    <property type="match status" value="1"/>
</dbReference>
<feature type="domain" description="Xylose isomerase-like TIM barrel" evidence="1">
    <location>
        <begin position="22"/>
        <end position="247"/>
    </location>
</feature>
<dbReference type="InterPro" id="IPR013022">
    <property type="entry name" value="Xyl_isomerase-like_TIM-brl"/>
</dbReference>
<evidence type="ECO:0000313" key="3">
    <source>
        <dbReference type="Proteomes" id="UP000238392"/>
    </source>
</evidence>
<comment type="caution">
    <text evidence="2">The sequence shown here is derived from an EMBL/GenBank/DDBJ whole genome shotgun (WGS) entry which is preliminary data.</text>
</comment>
<dbReference type="SUPFAM" id="SSF51658">
    <property type="entry name" value="Xylose isomerase-like"/>
    <property type="match status" value="1"/>
</dbReference>
<dbReference type="RefSeq" id="WP_106264043.1">
    <property type="nucleotide sequence ID" value="NZ_PVTQ01000005.1"/>
</dbReference>
<dbReference type="AlphaFoldDB" id="A0A2T0WU76"/>
<evidence type="ECO:0000313" key="2">
    <source>
        <dbReference type="EMBL" id="PRY90230.1"/>
    </source>
</evidence>
<keyword evidence="3" id="KW-1185">Reference proteome</keyword>
<dbReference type="OrthoDB" id="9798407at2"/>
<dbReference type="Proteomes" id="UP000238392">
    <property type="component" value="Unassembled WGS sequence"/>
</dbReference>
<dbReference type="InterPro" id="IPR050312">
    <property type="entry name" value="IolE/XylAMocC-like"/>
</dbReference>
<gene>
    <name evidence="2" type="ORF">CLV74_105211</name>
</gene>
<evidence type="ECO:0000259" key="1">
    <source>
        <dbReference type="Pfam" id="PF01261"/>
    </source>
</evidence>
<sequence>MKLSLQLFSARNFTPYTDVIARLGDYGYDAAEGFLGNFAEGDETRAALDAAGLTMPTLHVPLQMLEEDAEGVAKLAAKLGTTAVYAPWIAPEQRGKTSAEWEALADRLAACHAAMAEFGIPLGWHNHDFEMVTLADGGVPMDILLTRAPMIDWEMDVAWVVRGGADPIAWINKYGDRITAAHFKDIAPAGEKTDEDGWADPGTGTVDWPAILTALREKTRCAVLVAEHDNPSDLDRFAKQAIAHYRSL</sequence>
<organism evidence="2 3">
    <name type="scientific">Donghicola tyrosinivorans</name>
    <dbReference type="NCBI Taxonomy" id="1652492"/>
    <lineage>
        <taxon>Bacteria</taxon>
        <taxon>Pseudomonadati</taxon>
        <taxon>Pseudomonadota</taxon>
        <taxon>Alphaproteobacteria</taxon>
        <taxon>Rhodobacterales</taxon>
        <taxon>Roseobacteraceae</taxon>
        <taxon>Donghicola</taxon>
    </lineage>
</organism>
<dbReference type="EMBL" id="PVTQ01000005">
    <property type="protein sequence ID" value="PRY90230.1"/>
    <property type="molecule type" value="Genomic_DNA"/>
</dbReference>
<dbReference type="Gene3D" id="3.20.20.150">
    <property type="entry name" value="Divalent-metal-dependent TIM barrel enzymes"/>
    <property type="match status" value="1"/>
</dbReference>
<dbReference type="PANTHER" id="PTHR12110:SF41">
    <property type="entry name" value="INOSOSE DEHYDRATASE"/>
    <property type="match status" value="1"/>
</dbReference>
<protein>
    <submittedName>
        <fullName evidence="2">Sugar phosphate isomerase/epimerase</fullName>
    </submittedName>
</protein>
<dbReference type="GO" id="GO:0016853">
    <property type="term" value="F:isomerase activity"/>
    <property type="evidence" value="ECO:0007669"/>
    <property type="project" value="UniProtKB-KW"/>
</dbReference>
<proteinExistence type="predicted"/>
<reference evidence="2 3" key="1">
    <citation type="submission" date="2018-03" db="EMBL/GenBank/DDBJ databases">
        <title>Genomic Encyclopedia of Archaeal and Bacterial Type Strains, Phase II (KMG-II): from individual species to whole genera.</title>
        <authorList>
            <person name="Goeker M."/>
        </authorList>
    </citation>
    <scope>NUCLEOTIDE SEQUENCE [LARGE SCALE GENOMIC DNA]</scope>
    <source>
        <strain evidence="2 3">DSM 100212</strain>
    </source>
</reference>
<dbReference type="InterPro" id="IPR036237">
    <property type="entry name" value="Xyl_isomerase-like_sf"/>
</dbReference>